<evidence type="ECO:0000256" key="2">
    <source>
        <dbReference type="ARBA" id="ARBA00023125"/>
    </source>
</evidence>
<keyword evidence="3" id="KW-0804">Transcription</keyword>
<dbReference type="EMBL" id="CP060124">
    <property type="protein sequence ID" value="QNG49574.1"/>
    <property type="molecule type" value="Genomic_DNA"/>
</dbReference>
<evidence type="ECO:0000313" key="5">
    <source>
        <dbReference type="EMBL" id="QNG49574.1"/>
    </source>
</evidence>
<sequence>MDIRNLLGANLRHHRLVARLSQEAVAGRMGVDRAYISAVERGVQNVTLLMLWEIAQALDVRPCDLLNESIVQPQSPHDRGEK</sequence>
<dbReference type="PROSITE" id="PS50943">
    <property type="entry name" value="HTH_CROC1"/>
    <property type="match status" value="1"/>
</dbReference>
<dbReference type="Gene3D" id="1.10.260.40">
    <property type="entry name" value="lambda repressor-like DNA-binding domains"/>
    <property type="match status" value="1"/>
</dbReference>
<dbReference type="InterPro" id="IPR050807">
    <property type="entry name" value="TransReg_Diox_bact_type"/>
</dbReference>
<dbReference type="Pfam" id="PF01381">
    <property type="entry name" value="HTH_3"/>
    <property type="match status" value="1"/>
</dbReference>
<feature type="domain" description="HTH cro/C1-type" evidence="4">
    <location>
        <begin position="11"/>
        <end position="65"/>
    </location>
</feature>
<proteinExistence type="predicted"/>
<dbReference type="CDD" id="cd00093">
    <property type="entry name" value="HTH_XRE"/>
    <property type="match status" value="1"/>
</dbReference>
<evidence type="ECO:0000256" key="1">
    <source>
        <dbReference type="ARBA" id="ARBA00023015"/>
    </source>
</evidence>
<dbReference type="PANTHER" id="PTHR46797">
    <property type="entry name" value="HTH-TYPE TRANSCRIPTIONAL REGULATOR"/>
    <property type="match status" value="1"/>
</dbReference>
<evidence type="ECO:0000256" key="3">
    <source>
        <dbReference type="ARBA" id="ARBA00023163"/>
    </source>
</evidence>
<dbReference type="GO" id="GO:0003677">
    <property type="term" value="F:DNA binding"/>
    <property type="evidence" value="ECO:0007669"/>
    <property type="project" value="UniProtKB-KW"/>
</dbReference>
<evidence type="ECO:0000259" key="4">
    <source>
        <dbReference type="PROSITE" id="PS50943"/>
    </source>
</evidence>
<name>A0A9X7UH61_SPHYA</name>
<gene>
    <name evidence="5" type="ORF">H3V42_32735</name>
</gene>
<geneLocation type="plasmid" evidence="5 6">
    <name>pSYA3-1</name>
</geneLocation>
<dbReference type="Proteomes" id="UP000515377">
    <property type="component" value="Plasmid pSYA3-1"/>
</dbReference>
<dbReference type="PANTHER" id="PTHR46797:SF23">
    <property type="entry name" value="HTH-TYPE TRANSCRIPTIONAL REGULATOR SUTR"/>
    <property type="match status" value="1"/>
</dbReference>
<keyword evidence="1" id="KW-0805">Transcription regulation</keyword>
<reference evidence="5 6" key="1">
    <citation type="submission" date="2020-07" db="EMBL/GenBank/DDBJ databases">
        <title>Whole genome sequence of Sphingobium yanoikuyae A3.</title>
        <authorList>
            <person name="Han S.-S."/>
        </authorList>
    </citation>
    <scope>NUCLEOTIDE SEQUENCE [LARGE SCALE GENOMIC DNA]</scope>
    <source>
        <strain evidence="5 6">A3</strain>
        <plasmid evidence="5 6">pSYA3-1</plasmid>
    </source>
</reference>
<accession>A0A9X7UH61</accession>
<dbReference type="GO" id="GO:0003700">
    <property type="term" value="F:DNA-binding transcription factor activity"/>
    <property type="evidence" value="ECO:0007669"/>
    <property type="project" value="TreeGrafter"/>
</dbReference>
<dbReference type="SUPFAM" id="SSF47413">
    <property type="entry name" value="lambda repressor-like DNA-binding domains"/>
    <property type="match status" value="1"/>
</dbReference>
<dbReference type="InterPro" id="IPR001387">
    <property type="entry name" value="Cro/C1-type_HTH"/>
</dbReference>
<dbReference type="AlphaFoldDB" id="A0A9X7UH61"/>
<dbReference type="GO" id="GO:0005829">
    <property type="term" value="C:cytosol"/>
    <property type="evidence" value="ECO:0007669"/>
    <property type="project" value="TreeGrafter"/>
</dbReference>
<keyword evidence="2" id="KW-0238">DNA-binding</keyword>
<evidence type="ECO:0000313" key="6">
    <source>
        <dbReference type="Proteomes" id="UP000515377"/>
    </source>
</evidence>
<organism evidence="5 6">
    <name type="scientific">Sphingobium yanoikuyae</name>
    <name type="common">Sphingomonas yanoikuyae</name>
    <dbReference type="NCBI Taxonomy" id="13690"/>
    <lineage>
        <taxon>Bacteria</taxon>
        <taxon>Pseudomonadati</taxon>
        <taxon>Pseudomonadota</taxon>
        <taxon>Alphaproteobacteria</taxon>
        <taxon>Sphingomonadales</taxon>
        <taxon>Sphingomonadaceae</taxon>
        <taxon>Sphingobium</taxon>
    </lineage>
</organism>
<keyword evidence="5" id="KW-0614">Plasmid</keyword>
<dbReference type="SMART" id="SM00530">
    <property type="entry name" value="HTH_XRE"/>
    <property type="match status" value="1"/>
</dbReference>
<protein>
    <submittedName>
        <fullName evidence="5">Helix-turn-helix transcriptional regulator</fullName>
    </submittedName>
</protein>
<dbReference type="InterPro" id="IPR010982">
    <property type="entry name" value="Lambda_DNA-bd_dom_sf"/>
</dbReference>